<reference evidence="1" key="1">
    <citation type="submission" date="2022-02" db="EMBL/GenBank/DDBJ databases">
        <authorList>
            <person name="Henning P.M."/>
            <person name="McCubbin A.G."/>
            <person name="Shore J.S."/>
        </authorList>
    </citation>
    <scope>NUCLEOTIDE SEQUENCE</scope>
    <source>
        <strain evidence="1">F60SS</strain>
        <tissue evidence="1">Leaves</tissue>
    </source>
</reference>
<evidence type="ECO:0000313" key="1">
    <source>
        <dbReference type="EMBL" id="KAJ4847500.1"/>
    </source>
</evidence>
<sequence>MQSCLRLERLPEEGLSSTLSRLGLDISACPLLEKRYEREKGEDWPKISHIPNMFNFSHHLKLCAKQYNKPLLAGEAESRQWRRRRRRRCGAVRRTVAMVESRKWE</sequence>
<comment type="caution">
    <text evidence="1">The sequence shown here is derived from an EMBL/GenBank/DDBJ whole genome shotgun (WGS) entry which is preliminary data.</text>
</comment>
<name>A0A9Q0JNX3_9ROSI</name>
<organism evidence="1 2">
    <name type="scientific">Turnera subulata</name>
    <dbReference type="NCBI Taxonomy" id="218843"/>
    <lineage>
        <taxon>Eukaryota</taxon>
        <taxon>Viridiplantae</taxon>
        <taxon>Streptophyta</taxon>
        <taxon>Embryophyta</taxon>
        <taxon>Tracheophyta</taxon>
        <taxon>Spermatophyta</taxon>
        <taxon>Magnoliopsida</taxon>
        <taxon>eudicotyledons</taxon>
        <taxon>Gunneridae</taxon>
        <taxon>Pentapetalae</taxon>
        <taxon>rosids</taxon>
        <taxon>fabids</taxon>
        <taxon>Malpighiales</taxon>
        <taxon>Passifloraceae</taxon>
        <taxon>Turnera</taxon>
    </lineage>
</organism>
<reference evidence="1" key="2">
    <citation type="journal article" date="2023" name="Plants (Basel)">
        <title>Annotation of the Turnera subulata (Passifloraceae) Draft Genome Reveals the S-Locus Evolved after the Divergence of Turneroideae from Passifloroideae in a Stepwise Manner.</title>
        <authorList>
            <person name="Henning P.M."/>
            <person name="Roalson E.H."/>
            <person name="Mir W."/>
            <person name="McCubbin A.G."/>
            <person name="Shore J.S."/>
        </authorList>
    </citation>
    <scope>NUCLEOTIDE SEQUENCE</scope>
    <source>
        <tissue evidence="1">Leaves</tissue>
    </source>
</reference>
<gene>
    <name evidence="1" type="ORF">Tsubulata_012243</name>
</gene>
<dbReference type="AlphaFoldDB" id="A0A9Q0JNX3"/>
<evidence type="ECO:0000313" key="2">
    <source>
        <dbReference type="Proteomes" id="UP001141552"/>
    </source>
</evidence>
<proteinExistence type="predicted"/>
<protein>
    <submittedName>
        <fullName evidence="1">Uncharacterized protein</fullName>
    </submittedName>
</protein>
<dbReference type="Proteomes" id="UP001141552">
    <property type="component" value="Unassembled WGS sequence"/>
</dbReference>
<accession>A0A9Q0JNX3</accession>
<dbReference type="EMBL" id="JAKUCV010001138">
    <property type="protein sequence ID" value="KAJ4847500.1"/>
    <property type="molecule type" value="Genomic_DNA"/>
</dbReference>
<keyword evidence="2" id="KW-1185">Reference proteome</keyword>
<dbReference type="OrthoDB" id="851662at2759"/>